<dbReference type="PANTHER" id="PTHR47642">
    <property type="entry name" value="ATP-DEPENDENT DNA HELICASE"/>
    <property type="match status" value="1"/>
</dbReference>
<feature type="region of interest" description="Disordered" evidence="2">
    <location>
        <begin position="1"/>
        <end position="88"/>
    </location>
</feature>
<keyword evidence="1" id="KW-0233">DNA recombination</keyword>
<keyword evidence="1" id="KW-0227">DNA damage</keyword>
<sequence length="1680" mass="188957">MPREHPATVSPEEVRRTLRDLESRRSYQRRSQTVRVPHDEILRVLHDMDRRRAEDQTRRREAQYQYAAHTQPPATPSPKRPREEQRDSVESTLHHYDACFRVKELASSTRSWCHEVPLALQVEASKSFYQAFTDERTLPVSHCVFCYRKTSPCELTTMQWRGRLSPLLLQTAMALQECDACLPSHEGAGVDVCRECRASFDSGRLPKACSVNNMAIGCEHRYPEELDDLSPVEERLIALHAPFGYITKFTVDNKTRSGISYRKHVKGHIVVFPNKVDDLVATVLPHPLLQAIENIHVSWSGSAKPGSADVRNLLQVRKSRVAAALAWLQRNNPLYEGIAINQAEMDGWQYADGSTVPTVIMDRMRREEPSTVEKTQTDHIVPDTDRGLQENSFRSIDELVNSIDPTFIAESCDLNCTLSTEQTQPLLEVDTVCETSTSGMFPLDGPAAFAESDKLSFLADIVNANPDRHGNSVLFEQAYANLTEDRLKRAEAEMRETRTTSDPDISLLLRELSILVMHSRSPTNPVCLCGGRSKLWTFGPMKLAIHRLHDYESAKELLADLRERYDRIALSTMDPVSSAIFFHREISLFFDKYVNTGQESIFGKISHYYATVETNERGSLHLHGLLWLDGNMRLPNLMDDMANPAEESYRAQVIRALHTYTCLKYSLKGIVEQGADPQRRTACRFKAPWKIVEETGFTEDGLLQIRRNHPLVNRYNKSLAVGLRHNHDVSMILTKTKGLAMVYYITNYATKLDTPMWKRIALAAEVARQLREAGRPTSRAPDPALPDNRQQAVLNESRQFLMRTANRIFSERQLSAVEVCYHLLGYDTDFTNVPHWSFLNLTALYWAIFRLWAHLRHQAGELTDAEQPAETIPLRQGGRTLLCLEAYAYRGHVLQDLCLYDYMSMIHLDSDCDDWMQKLRRPDQYATPIFQGYISDDHEDDHPVYIKRNSVLHLALFVPWENFISESQGDITDIWTTHRSGLCPRLRFHVSNIGLLRKSAEDARKDAKLWASRSEGDDTIDVEYPLDDGRYEEEPPAMAHRQAYRALLQILRNAVQQTDATKDSPVLGGLIRDLCEENPAEDEQPLVQRQEDSGSQGTMLSADGADVDDTLARYGDTESAAALPGSDLNEQGPRMLVDVSPATSFAEMGRTTAASFTLNYLQTMALQLVCLFLDKYTANPDSAGQHLQYTGGPGGTGKSRIIDALKDVFAARNQPHLLQITGTSGSSAAQIGGTTIHSACGLDSHRDPNKPPPPFSEAKKWIWKQKLVLVIDEVSMLGGATLHNVSRHLQALRDCPDEPFGGMPVVLLMGDFYQFAPRAGNKPTNHHTAGPNRDPPLRQATISHHSGCRLWHLFKTVVLLEDQVRARNDPQLRALLDRVRNGRQTHEDLILLNANIVGRSQITFHDGLRAITPLNRTRWALNMEAVVGWARFNQRHIRIFVSTHTWRSGTLSPDIVARTIGQGDDSACKVPGVLFYAQGIPVVVNKNIYTGLKVVNGADFTAVDVIIDPNHPGYCLADDVTIHFGPPLGILLQSEETKALAIPSLPVGTVLIRPMSHTLDSTNSHFKFLSARCTRRGLPVAPAFVLTDYKSQGKTFVEVLLELRGNRVTNGEPSKCDFTSLYVQLSRCTTLHGIKLLSPVRYQDFIDNTLDRAMLDGMRKITNLAAQTRRAYEGGGSEKQ</sequence>
<evidence type="ECO:0000313" key="7">
    <source>
        <dbReference type="Proteomes" id="UP000824596"/>
    </source>
</evidence>
<dbReference type="SUPFAM" id="SSF52540">
    <property type="entry name" value="P-loop containing nucleoside triphosphate hydrolases"/>
    <property type="match status" value="2"/>
</dbReference>
<comment type="catalytic activity">
    <reaction evidence="1">
        <text>ATP + H2O = ADP + phosphate + H(+)</text>
        <dbReference type="Rhea" id="RHEA:13065"/>
        <dbReference type="ChEBI" id="CHEBI:15377"/>
        <dbReference type="ChEBI" id="CHEBI:15378"/>
        <dbReference type="ChEBI" id="CHEBI:30616"/>
        <dbReference type="ChEBI" id="CHEBI:43474"/>
        <dbReference type="ChEBI" id="CHEBI:456216"/>
        <dbReference type="EC" id="5.6.2.3"/>
    </reaction>
</comment>
<feature type="region of interest" description="Disordered" evidence="2">
    <location>
        <begin position="1077"/>
        <end position="1103"/>
    </location>
</feature>
<keyword evidence="1" id="KW-0067">ATP-binding</keyword>
<dbReference type="Proteomes" id="UP000824596">
    <property type="component" value="Unassembled WGS sequence"/>
</dbReference>
<dbReference type="InterPro" id="IPR027417">
    <property type="entry name" value="P-loop_NTPase"/>
</dbReference>
<dbReference type="InterPro" id="IPR025476">
    <property type="entry name" value="Helitron_helicase-like"/>
</dbReference>
<dbReference type="EC" id="5.6.2.3" evidence="1"/>
<evidence type="ECO:0000259" key="5">
    <source>
        <dbReference type="Pfam" id="PF20209"/>
    </source>
</evidence>
<dbReference type="GO" id="GO:0043139">
    <property type="term" value="F:5'-3' DNA helicase activity"/>
    <property type="evidence" value="ECO:0007669"/>
    <property type="project" value="UniProtKB-EC"/>
</dbReference>
<dbReference type="GO" id="GO:0006310">
    <property type="term" value="P:DNA recombination"/>
    <property type="evidence" value="ECO:0007669"/>
    <property type="project" value="UniProtKB-KW"/>
</dbReference>
<feature type="region of interest" description="Disordered" evidence="2">
    <location>
        <begin position="1319"/>
        <end position="1338"/>
    </location>
</feature>
<dbReference type="InterPro" id="IPR010285">
    <property type="entry name" value="DNA_helicase_pif1-like_DEAD"/>
</dbReference>
<feature type="compositionally biased region" description="Basic and acidic residues" evidence="2">
    <location>
        <begin position="36"/>
        <end position="62"/>
    </location>
</feature>
<dbReference type="Pfam" id="PF14214">
    <property type="entry name" value="Helitron_like_N"/>
    <property type="match status" value="1"/>
</dbReference>
<dbReference type="Pfam" id="PF20209">
    <property type="entry name" value="DUF6570"/>
    <property type="match status" value="1"/>
</dbReference>
<dbReference type="Pfam" id="PF05970">
    <property type="entry name" value="PIF1"/>
    <property type="match status" value="1"/>
</dbReference>
<keyword evidence="1" id="KW-0547">Nucleotide-binding</keyword>
<feature type="domain" description="DUF6570" evidence="5">
    <location>
        <begin position="203"/>
        <end position="346"/>
    </location>
</feature>
<proteinExistence type="inferred from homology"/>
<comment type="cofactor">
    <cofactor evidence="1">
        <name>Mg(2+)</name>
        <dbReference type="ChEBI" id="CHEBI:18420"/>
    </cofactor>
</comment>
<organism evidence="6 7">
    <name type="scientific">Hirsutella rhossiliensis</name>
    <dbReference type="NCBI Taxonomy" id="111463"/>
    <lineage>
        <taxon>Eukaryota</taxon>
        <taxon>Fungi</taxon>
        <taxon>Dikarya</taxon>
        <taxon>Ascomycota</taxon>
        <taxon>Pezizomycotina</taxon>
        <taxon>Sordariomycetes</taxon>
        <taxon>Hypocreomycetidae</taxon>
        <taxon>Hypocreales</taxon>
        <taxon>Ophiocordycipitaceae</taxon>
        <taxon>Hirsutella</taxon>
    </lineage>
</organism>
<feature type="compositionally biased region" description="Basic and acidic residues" evidence="2">
    <location>
        <begin position="1"/>
        <end position="25"/>
    </location>
</feature>
<dbReference type="GO" id="GO:0016787">
    <property type="term" value="F:hydrolase activity"/>
    <property type="evidence" value="ECO:0007669"/>
    <property type="project" value="UniProtKB-KW"/>
</dbReference>
<evidence type="ECO:0000256" key="2">
    <source>
        <dbReference type="SAM" id="MobiDB-lite"/>
    </source>
</evidence>
<feature type="domain" description="DNA helicase Pif1-like DEAD-box helicase" evidence="3">
    <location>
        <begin position="1188"/>
        <end position="1324"/>
    </location>
</feature>
<evidence type="ECO:0000259" key="4">
    <source>
        <dbReference type="Pfam" id="PF14214"/>
    </source>
</evidence>
<keyword evidence="1" id="KW-0234">DNA repair</keyword>
<dbReference type="GO" id="GO:0000723">
    <property type="term" value="P:telomere maintenance"/>
    <property type="evidence" value="ECO:0007669"/>
    <property type="project" value="InterPro"/>
</dbReference>
<accession>A0A9P8MYG3</accession>
<gene>
    <name evidence="6" type="ORF">HRG_06142</name>
</gene>
<dbReference type="GO" id="GO:0005524">
    <property type="term" value="F:ATP binding"/>
    <property type="evidence" value="ECO:0007669"/>
    <property type="project" value="UniProtKB-KW"/>
</dbReference>
<comment type="caution">
    <text evidence="6">The sequence shown here is derived from an EMBL/GenBank/DDBJ whole genome shotgun (WGS) entry which is preliminary data.</text>
</comment>
<evidence type="ECO:0000313" key="6">
    <source>
        <dbReference type="EMBL" id="KAH0963632.1"/>
    </source>
</evidence>
<dbReference type="GeneID" id="68355271"/>
<dbReference type="Gene3D" id="3.40.50.300">
    <property type="entry name" value="P-loop containing nucleotide triphosphate hydrolases"/>
    <property type="match status" value="1"/>
</dbReference>
<evidence type="ECO:0000259" key="3">
    <source>
        <dbReference type="Pfam" id="PF05970"/>
    </source>
</evidence>
<dbReference type="EMBL" id="JAIZPD010000005">
    <property type="protein sequence ID" value="KAH0963632.1"/>
    <property type="molecule type" value="Genomic_DNA"/>
</dbReference>
<name>A0A9P8MYG3_9HYPO</name>
<protein>
    <recommendedName>
        <fullName evidence="1">ATP-dependent DNA helicase</fullName>
        <ecNumber evidence="1">5.6.2.3</ecNumber>
    </recommendedName>
</protein>
<keyword evidence="1" id="KW-0378">Hydrolase</keyword>
<dbReference type="InterPro" id="IPR046700">
    <property type="entry name" value="DUF6570"/>
</dbReference>
<keyword evidence="1 6" id="KW-0347">Helicase</keyword>
<reference evidence="6" key="1">
    <citation type="submission" date="2021-09" db="EMBL/GenBank/DDBJ databases">
        <title>A high-quality genome of the endoparasitic fungus Hirsutella rhossiliensis with a comparison of Hirsutella genomes reveals transposable elements contributing to genome size variation.</title>
        <authorList>
            <person name="Lin R."/>
            <person name="Jiao Y."/>
            <person name="Sun X."/>
            <person name="Ling J."/>
            <person name="Xie B."/>
            <person name="Cheng X."/>
        </authorList>
    </citation>
    <scope>NUCLEOTIDE SEQUENCE</scope>
    <source>
        <strain evidence="6">HR02</strain>
    </source>
</reference>
<dbReference type="RefSeq" id="XP_044721145.1">
    <property type="nucleotide sequence ID" value="XM_044864613.1"/>
</dbReference>
<dbReference type="InterPro" id="IPR051055">
    <property type="entry name" value="PIF1_helicase"/>
</dbReference>
<comment type="similarity">
    <text evidence="1">Belongs to the helicase family.</text>
</comment>
<dbReference type="GO" id="GO:0006281">
    <property type="term" value="P:DNA repair"/>
    <property type="evidence" value="ECO:0007669"/>
    <property type="project" value="UniProtKB-KW"/>
</dbReference>
<dbReference type="PANTHER" id="PTHR47642:SF5">
    <property type="entry name" value="ATP-DEPENDENT DNA HELICASE"/>
    <property type="match status" value="1"/>
</dbReference>
<keyword evidence="7" id="KW-1185">Reference proteome</keyword>
<feature type="domain" description="Helitron helicase-like" evidence="4">
    <location>
        <begin position="570"/>
        <end position="626"/>
    </location>
</feature>
<dbReference type="OrthoDB" id="5210233at2759"/>
<evidence type="ECO:0000256" key="1">
    <source>
        <dbReference type="RuleBase" id="RU363044"/>
    </source>
</evidence>